<keyword evidence="1" id="KW-0479">Metal-binding</keyword>
<feature type="compositionally biased region" description="Polar residues" evidence="2">
    <location>
        <begin position="92"/>
        <end position="101"/>
    </location>
</feature>
<evidence type="ECO:0000256" key="1">
    <source>
        <dbReference type="PROSITE-ProRule" id="PRU00042"/>
    </source>
</evidence>
<keyword evidence="4" id="KW-1185">Reference proteome</keyword>
<dbReference type="GO" id="GO:0008270">
    <property type="term" value="F:zinc ion binding"/>
    <property type="evidence" value="ECO:0007669"/>
    <property type="project" value="UniProtKB-KW"/>
</dbReference>
<dbReference type="PROSITE" id="PS00028">
    <property type="entry name" value="ZINC_FINGER_C2H2_1"/>
    <property type="match status" value="1"/>
</dbReference>
<evidence type="ECO:0000256" key="2">
    <source>
        <dbReference type="SAM" id="MobiDB-lite"/>
    </source>
</evidence>
<name>A0A914M801_MELIC</name>
<protein>
    <submittedName>
        <fullName evidence="5">C2H2-type domain-containing protein</fullName>
    </submittedName>
</protein>
<dbReference type="Proteomes" id="UP000887563">
    <property type="component" value="Unplaced"/>
</dbReference>
<sequence>MYRRAITWFKIVESVALWYGSIQLVEPHRTIPGRHGFDNFEQSYSSAVHRGVPLPIKMLKKFNAIVILFFILKNYSEGAPKKRKTRPENLINFGQPNQGSVNYPEGISSSVQAGSSSQPKQHLCEWVGCNLLYLNEKDFDEHVKGHAKDSQDKICYWKACNRDEKPFQKTKNLIDHTVVHTKIQHFVCRHVNDSGVHCNKSFGLKHNYNQHQRQFHPHCNKDCCKHITEGQQQQFDHLTHGGQQLPTNVEHQGNEDDYSNEDLDLTLRL</sequence>
<feature type="region of interest" description="Disordered" evidence="2">
    <location>
        <begin position="241"/>
        <end position="261"/>
    </location>
</feature>
<dbReference type="PROSITE" id="PS50157">
    <property type="entry name" value="ZINC_FINGER_C2H2_2"/>
    <property type="match status" value="1"/>
</dbReference>
<dbReference type="InterPro" id="IPR013087">
    <property type="entry name" value="Znf_C2H2_type"/>
</dbReference>
<feature type="region of interest" description="Disordered" evidence="2">
    <location>
        <begin position="80"/>
        <end position="114"/>
    </location>
</feature>
<dbReference type="InterPro" id="IPR036236">
    <property type="entry name" value="Znf_C2H2_sf"/>
</dbReference>
<keyword evidence="1" id="KW-0862">Zinc</keyword>
<evidence type="ECO:0000259" key="3">
    <source>
        <dbReference type="PROSITE" id="PS50157"/>
    </source>
</evidence>
<evidence type="ECO:0000313" key="4">
    <source>
        <dbReference type="Proteomes" id="UP000887563"/>
    </source>
</evidence>
<feature type="domain" description="C2H2-type" evidence="3">
    <location>
        <begin position="186"/>
        <end position="216"/>
    </location>
</feature>
<keyword evidence="1" id="KW-0863">Zinc-finger</keyword>
<dbReference type="Gene3D" id="3.30.160.60">
    <property type="entry name" value="Classic Zinc Finger"/>
    <property type="match status" value="1"/>
</dbReference>
<reference evidence="5" key="1">
    <citation type="submission" date="2022-11" db="UniProtKB">
        <authorList>
            <consortium name="WormBaseParasite"/>
        </authorList>
    </citation>
    <scope>IDENTIFICATION</scope>
</reference>
<dbReference type="AlphaFoldDB" id="A0A914M801"/>
<accession>A0A914M801</accession>
<organism evidence="4 5">
    <name type="scientific">Meloidogyne incognita</name>
    <name type="common">Southern root-knot nematode worm</name>
    <name type="synonym">Oxyuris incognita</name>
    <dbReference type="NCBI Taxonomy" id="6306"/>
    <lineage>
        <taxon>Eukaryota</taxon>
        <taxon>Metazoa</taxon>
        <taxon>Ecdysozoa</taxon>
        <taxon>Nematoda</taxon>
        <taxon>Chromadorea</taxon>
        <taxon>Rhabditida</taxon>
        <taxon>Tylenchina</taxon>
        <taxon>Tylenchomorpha</taxon>
        <taxon>Tylenchoidea</taxon>
        <taxon>Meloidogynidae</taxon>
        <taxon>Meloidogyninae</taxon>
        <taxon>Meloidogyne</taxon>
        <taxon>Meloidogyne incognita group</taxon>
    </lineage>
</organism>
<feature type="compositionally biased region" description="Polar residues" evidence="2">
    <location>
        <begin position="241"/>
        <end position="251"/>
    </location>
</feature>
<dbReference type="WBParaSite" id="Minc3s01414g23618">
    <property type="protein sequence ID" value="Minc3s01414g23618"/>
    <property type="gene ID" value="Minc3s01414g23618"/>
</dbReference>
<dbReference type="SUPFAM" id="SSF57667">
    <property type="entry name" value="beta-beta-alpha zinc fingers"/>
    <property type="match status" value="1"/>
</dbReference>
<evidence type="ECO:0000313" key="5">
    <source>
        <dbReference type="WBParaSite" id="Minc3s01414g23618"/>
    </source>
</evidence>
<proteinExistence type="predicted"/>